<evidence type="ECO:0000259" key="14">
    <source>
        <dbReference type="Pfam" id="PF25597"/>
    </source>
</evidence>
<dbReference type="GO" id="GO:0016787">
    <property type="term" value="F:hydrolase activity"/>
    <property type="evidence" value="ECO:0007669"/>
    <property type="project" value="UniProtKB-KW"/>
</dbReference>
<dbReference type="SUPFAM" id="SSF53098">
    <property type="entry name" value="Ribonuclease H-like"/>
    <property type="match status" value="1"/>
</dbReference>
<feature type="domain" description="Reverse transcriptase Ty1/copia-type" evidence="12">
    <location>
        <begin position="513"/>
        <end position="566"/>
    </location>
</feature>
<dbReference type="GO" id="GO:0004519">
    <property type="term" value="F:endonuclease activity"/>
    <property type="evidence" value="ECO:0007669"/>
    <property type="project" value="UniProtKB-KW"/>
</dbReference>
<evidence type="ECO:0000256" key="4">
    <source>
        <dbReference type="ARBA" id="ARBA00022801"/>
    </source>
</evidence>
<reference evidence="15 16" key="1">
    <citation type="submission" date="2015-01" db="EMBL/GenBank/DDBJ databases">
        <title>Evolution of Trichinella species and genotypes.</title>
        <authorList>
            <person name="Korhonen P.K."/>
            <person name="Edoardo P."/>
            <person name="Giuseppe L.R."/>
            <person name="Gasser R.B."/>
        </authorList>
    </citation>
    <scope>NUCLEOTIDE SEQUENCE [LARGE SCALE GENOMIC DNA]</scope>
    <source>
        <strain evidence="15">ISS3</strain>
    </source>
</reference>
<keyword evidence="7" id="KW-0695">RNA-directed DNA polymerase</keyword>
<feature type="compositionally biased region" description="Polar residues" evidence="11">
    <location>
        <begin position="341"/>
        <end position="353"/>
    </location>
</feature>
<dbReference type="GO" id="GO:0015074">
    <property type="term" value="P:DNA integration"/>
    <property type="evidence" value="ECO:0007669"/>
    <property type="project" value="UniProtKB-KW"/>
</dbReference>
<keyword evidence="8" id="KW-0239">DNA-directed DNA polymerase</keyword>
<accession>A0A0V1BV83</accession>
<evidence type="ECO:0000256" key="2">
    <source>
        <dbReference type="ARBA" id="ARBA00022723"/>
    </source>
</evidence>
<keyword evidence="9" id="KW-0233">DNA recombination</keyword>
<dbReference type="GO" id="GO:0006310">
    <property type="term" value="P:DNA recombination"/>
    <property type="evidence" value="ECO:0007669"/>
    <property type="project" value="UniProtKB-KW"/>
</dbReference>
<dbReference type="InParanoid" id="A0A0V1BV83"/>
<dbReference type="InterPro" id="IPR013103">
    <property type="entry name" value="RVT_2"/>
</dbReference>
<dbReference type="GO" id="GO:0046872">
    <property type="term" value="F:metal ion binding"/>
    <property type="evidence" value="ECO:0007669"/>
    <property type="project" value="UniProtKB-KW"/>
</dbReference>
<evidence type="ECO:0000256" key="6">
    <source>
        <dbReference type="ARBA" id="ARBA00022908"/>
    </source>
</evidence>
<keyword evidence="4" id="KW-0378">Hydrolase</keyword>
<feature type="region of interest" description="Disordered" evidence="11">
    <location>
        <begin position="467"/>
        <end position="487"/>
    </location>
</feature>
<dbReference type="STRING" id="6334.A0A0V1BV83"/>
<dbReference type="Pfam" id="PF25597">
    <property type="entry name" value="SH3_retrovirus"/>
    <property type="match status" value="1"/>
</dbReference>
<keyword evidence="1" id="KW-0540">Nuclease</keyword>
<evidence type="ECO:0000313" key="16">
    <source>
        <dbReference type="Proteomes" id="UP000054776"/>
    </source>
</evidence>
<dbReference type="InterPro" id="IPR057670">
    <property type="entry name" value="SH3_retrovirus"/>
</dbReference>
<sequence length="713" mass="81080">MEEIYRLRECGVVKIPLATEKTMVAHDVRHAPELALNLLSVSRIAAQKKTLIFDEYGCRIVDIGVKVLRQHILGTAMQYNGLYQLNRCDHWAMAMQDIPDLWHRRLGHLSRRSMKLLQDGQATGIPSDAITKTDCVTCLKGKKCRSSFSKLATKRSKDVLELVHSGICGPLQVAFVGGARYFLSFIDDFSRKSFVYFLKHKNEALPKFKDFIALVERQTSNGFEKEFLARKGIRHERTIPETPQQNGVAERMNRTLVEKTRTMLIDVNLNPDLCAKAMTPEEAWSGRKPNLAHLKVFGCLAMVHVPSGQQKKWDLKSKKRIFVDYCETSKRYRNFLESRFPGTQASKEGSTNPLPNPDVGEEPVIVWTPRDGGLTETPKVDTDSDESIVQIPQPSAKSSPEELRRPLRNRIPNRNIFNSDFLLFQAQVREQSDPISYEEAVNRPDAMEWLKAINEELASHCENQSWEPAVLPPHKKPSKINGSSKRSIKKMGRLRNEKRDLWPKYTHNCKELTMKTQIYMELPIGVADESNKYCRLRKSIYGLKQASRAWYGMLDDTLQSFRLNRKCCTDSECPTAEAPLDPNQVLSNAMMLRSDGETKRMHTVPYREAVRCLVYLSQSCDPDICQAVGIYTKSGKVVYKRTENALTVYSDADWANDRDDRRSISGCVVCHSSAVIAWSSKKQRTVALSTTEAEYMALSHAAQETAWPTLIAH</sequence>
<keyword evidence="10" id="KW-0511">Multifunctional enzyme</keyword>
<feature type="domain" description="Retroviral polymerase SH3-like" evidence="14">
    <location>
        <begin position="299"/>
        <end position="335"/>
    </location>
</feature>
<proteinExistence type="predicted"/>
<dbReference type="AlphaFoldDB" id="A0A0V1BV83"/>
<evidence type="ECO:0000256" key="5">
    <source>
        <dbReference type="ARBA" id="ARBA00022842"/>
    </source>
</evidence>
<evidence type="ECO:0000259" key="12">
    <source>
        <dbReference type="Pfam" id="PF07727"/>
    </source>
</evidence>
<evidence type="ECO:0000256" key="7">
    <source>
        <dbReference type="ARBA" id="ARBA00022918"/>
    </source>
</evidence>
<name>A0A0V1BV83_TRISP</name>
<dbReference type="GO" id="GO:0003676">
    <property type="term" value="F:nucleic acid binding"/>
    <property type="evidence" value="ECO:0007669"/>
    <property type="project" value="InterPro"/>
</dbReference>
<dbReference type="PANTHER" id="PTHR42648:SF11">
    <property type="entry name" value="TRANSPOSON TY4-P GAG-POL POLYPROTEIN"/>
    <property type="match status" value="1"/>
</dbReference>
<dbReference type="Proteomes" id="UP000054776">
    <property type="component" value="Unassembled WGS sequence"/>
</dbReference>
<evidence type="ECO:0000256" key="11">
    <source>
        <dbReference type="SAM" id="MobiDB-lite"/>
    </source>
</evidence>
<evidence type="ECO:0000259" key="13">
    <source>
        <dbReference type="Pfam" id="PF13976"/>
    </source>
</evidence>
<keyword evidence="6" id="KW-0229">DNA integration</keyword>
<organism evidence="15 16">
    <name type="scientific">Trichinella spiralis</name>
    <name type="common">Trichina worm</name>
    <dbReference type="NCBI Taxonomy" id="6334"/>
    <lineage>
        <taxon>Eukaryota</taxon>
        <taxon>Metazoa</taxon>
        <taxon>Ecdysozoa</taxon>
        <taxon>Nematoda</taxon>
        <taxon>Enoplea</taxon>
        <taxon>Dorylaimia</taxon>
        <taxon>Trichinellida</taxon>
        <taxon>Trichinellidae</taxon>
        <taxon>Trichinella</taxon>
    </lineage>
</organism>
<dbReference type="PANTHER" id="PTHR42648">
    <property type="entry name" value="TRANSPOSASE, PUTATIVE-RELATED"/>
    <property type="match status" value="1"/>
</dbReference>
<gene>
    <name evidence="15" type="ORF">T01_1197</name>
</gene>
<feature type="region of interest" description="Disordered" evidence="11">
    <location>
        <begin position="340"/>
        <end position="402"/>
    </location>
</feature>
<dbReference type="InterPro" id="IPR039537">
    <property type="entry name" value="Retrotran_Ty1/copia-like"/>
</dbReference>
<feature type="domain" description="GAG-pre-integrase" evidence="13">
    <location>
        <begin position="95"/>
        <end position="142"/>
    </location>
</feature>
<evidence type="ECO:0000256" key="9">
    <source>
        <dbReference type="ARBA" id="ARBA00023172"/>
    </source>
</evidence>
<dbReference type="GO" id="GO:0003964">
    <property type="term" value="F:RNA-directed DNA polymerase activity"/>
    <property type="evidence" value="ECO:0007669"/>
    <property type="project" value="UniProtKB-KW"/>
</dbReference>
<comment type="caution">
    <text evidence="15">The sequence shown here is derived from an EMBL/GenBank/DDBJ whole genome shotgun (WGS) entry which is preliminary data.</text>
</comment>
<dbReference type="GO" id="GO:0003887">
    <property type="term" value="F:DNA-directed DNA polymerase activity"/>
    <property type="evidence" value="ECO:0007669"/>
    <property type="project" value="UniProtKB-KW"/>
</dbReference>
<dbReference type="InterPro" id="IPR036397">
    <property type="entry name" value="RNaseH_sf"/>
</dbReference>
<evidence type="ECO:0000313" key="15">
    <source>
        <dbReference type="EMBL" id="KRY40912.1"/>
    </source>
</evidence>
<dbReference type="Gene3D" id="3.30.420.10">
    <property type="entry name" value="Ribonuclease H-like superfamily/Ribonuclease H"/>
    <property type="match status" value="1"/>
</dbReference>
<keyword evidence="8" id="KW-0548">Nucleotidyltransferase</keyword>
<dbReference type="CDD" id="cd09272">
    <property type="entry name" value="RNase_HI_RT_Ty1"/>
    <property type="match status" value="1"/>
</dbReference>
<dbReference type="InterPro" id="IPR025724">
    <property type="entry name" value="GAG-pre-integrase_dom"/>
</dbReference>
<evidence type="ECO:0000256" key="8">
    <source>
        <dbReference type="ARBA" id="ARBA00022932"/>
    </source>
</evidence>
<keyword evidence="8" id="KW-0808">Transferase</keyword>
<dbReference type="InterPro" id="IPR012337">
    <property type="entry name" value="RNaseH-like_sf"/>
</dbReference>
<dbReference type="Pfam" id="PF07727">
    <property type="entry name" value="RVT_2"/>
    <property type="match status" value="1"/>
</dbReference>
<keyword evidence="16" id="KW-1185">Reference proteome</keyword>
<dbReference type="Pfam" id="PF13976">
    <property type="entry name" value="gag_pre-integrs"/>
    <property type="match status" value="1"/>
</dbReference>
<evidence type="ECO:0000256" key="1">
    <source>
        <dbReference type="ARBA" id="ARBA00022722"/>
    </source>
</evidence>
<keyword evidence="5" id="KW-0460">Magnesium</keyword>
<dbReference type="EMBL" id="JYDH01000010">
    <property type="protein sequence ID" value="KRY40912.1"/>
    <property type="molecule type" value="Genomic_DNA"/>
</dbReference>
<protein>
    <submittedName>
        <fullName evidence="15">Retrovirus-related Pol polyprotein from transposon TNT 1-94</fullName>
    </submittedName>
</protein>
<keyword evidence="3" id="KW-0255">Endonuclease</keyword>
<evidence type="ECO:0000256" key="10">
    <source>
        <dbReference type="ARBA" id="ARBA00023268"/>
    </source>
</evidence>
<dbReference type="OrthoDB" id="413361at2759"/>
<evidence type="ECO:0000256" key="3">
    <source>
        <dbReference type="ARBA" id="ARBA00022759"/>
    </source>
</evidence>
<keyword evidence="2" id="KW-0479">Metal-binding</keyword>